<comment type="subcellular location">
    <subcellularLocation>
        <location evidence="1">Membrane</location>
        <topology evidence="1">Single-pass membrane protein</topology>
    </subcellularLocation>
</comment>
<evidence type="ECO:0000256" key="1">
    <source>
        <dbReference type="ARBA" id="ARBA00004167"/>
    </source>
</evidence>
<accession>A0A9W9FU16</accession>
<dbReference type="PANTHER" id="PTHR15549:SF30">
    <property type="entry name" value="MID2 DOMAIN-CONTAINING PROTEIN"/>
    <property type="match status" value="1"/>
</dbReference>
<sequence length="349" mass="37311">MADDITRDLVVYIQSISYSGSTSTTLLSEPIPIFIDSTDPNLWLPESVCDAFEDAFDLELDSGSDLYLVNDTHHTDLLSSNAEVTFRLSDVSSGGDTVTITLPYEAFALTAKSPLVDNSSYYFPIKRAANSTQYTLGRTFLQEAYVSADYERGIFNVSACAWNEDADQNIVTVSSKTSDSSSCSQSSCSSSASSESAGSPLSRGAVAGIAIAALVGVVILAVIMFFFIRRQRQKNTYKATPPGPDTSVLSGPVHNPFPPEPSSSSNDPSPPQGSFWSPDTIFRGNSESYNGGSSGDGVQNENSVNEQGLEIDGHEVHPVYHELGGMEIGKLSANSAHAVTDEQIRRPGT</sequence>
<evidence type="ECO:0000256" key="4">
    <source>
        <dbReference type="ARBA" id="ARBA00023136"/>
    </source>
</evidence>
<feature type="region of interest" description="Disordered" evidence="5">
    <location>
        <begin position="236"/>
        <end position="302"/>
    </location>
</feature>
<dbReference type="PROSITE" id="PS51767">
    <property type="entry name" value="PEPTIDASE_A1"/>
    <property type="match status" value="1"/>
</dbReference>
<evidence type="ECO:0000313" key="8">
    <source>
        <dbReference type="EMBL" id="KAJ5106339.1"/>
    </source>
</evidence>
<reference evidence="8" key="1">
    <citation type="submission" date="2022-11" db="EMBL/GenBank/DDBJ databases">
        <authorList>
            <person name="Petersen C."/>
        </authorList>
    </citation>
    <scope>NUCLEOTIDE SEQUENCE</scope>
    <source>
        <strain evidence="8">IBT 30069</strain>
    </source>
</reference>
<dbReference type="InterPro" id="IPR021109">
    <property type="entry name" value="Peptidase_aspartic_dom_sf"/>
</dbReference>
<organism evidence="8 9">
    <name type="scientific">Penicillium angulare</name>
    <dbReference type="NCBI Taxonomy" id="116970"/>
    <lineage>
        <taxon>Eukaryota</taxon>
        <taxon>Fungi</taxon>
        <taxon>Dikarya</taxon>
        <taxon>Ascomycota</taxon>
        <taxon>Pezizomycotina</taxon>
        <taxon>Eurotiomycetes</taxon>
        <taxon>Eurotiomycetidae</taxon>
        <taxon>Eurotiales</taxon>
        <taxon>Aspergillaceae</taxon>
        <taxon>Penicillium</taxon>
    </lineage>
</organism>
<keyword evidence="9" id="KW-1185">Reference proteome</keyword>
<dbReference type="GO" id="GO:0016020">
    <property type="term" value="C:membrane"/>
    <property type="evidence" value="ECO:0007669"/>
    <property type="project" value="UniProtKB-SubCell"/>
</dbReference>
<evidence type="ECO:0000313" key="9">
    <source>
        <dbReference type="Proteomes" id="UP001149165"/>
    </source>
</evidence>
<keyword evidence="4 6" id="KW-0472">Membrane</keyword>
<proteinExistence type="predicted"/>
<dbReference type="Proteomes" id="UP001149165">
    <property type="component" value="Unassembled WGS sequence"/>
</dbReference>
<reference evidence="8" key="2">
    <citation type="journal article" date="2023" name="IMA Fungus">
        <title>Comparative genomic study of the Penicillium genus elucidates a diverse pangenome and 15 lateral gene transfer events.</title>
        <authorList>
            <person name="Petersen C."/>
            <person name="Sorensen T."/>
            <person name="Nielsen M.R."/>
            <person name="Sondergaard T.E."/>
            <person name="Sorensen J.L."/>
            <person name="Fitzpatrick D.A."/>
            <person name="Frisvad J.C."/>
            <person name="Nielsen K.L."/>
        </authorList>
    </citation>
    <scope>NUCLEOTIDE SEQUENCE</scope>
    <source>
        <strain evidence="8">IBT 30069</strain>
    </source>
</reference>
<dbReference type="InterPro" id="IPR051694">
    <property type="entry name" value="Immunoregulatory_rcpt-like"/>
</dbReference>
<feature type="transmembrane region" description="Helical" evidence="6">
    <location>
        <begin position="205"/>
        <end position="228"/>
    </location>
</feature>
<evidence type="ECO:0000256" key="2">
    <source>
        <dbReference type="ARBA" id="ARBA00022692"/>
    </source>
</evidence>
<keyword evidence="3 6" id="KW-1133">Transmembrane helix</keyword>
<dbReference type="GO" id="GO:0071944">
    <property type="term" value="C:cell periphery"/>
    <property type="evidence" value="ECO:0007669"/>
    <property type="project" value="UniProtKB-ARBA"/>
</dbReference>
<gene>
    <name evidence="8" type="ORF">N7456_003014</name>
</gene>
<dbReference type="InterPro" id="IPR033121">
    <property type="entry name" value="PEPTIDASE_A1"/>
</dbReference>
<evidence type="ECO:0000259" key="7">
    <source>
        <dbReference type="PROSITE" id="PS51767"/>
    </source>
</evidence>
<dbReference type="OrthoDB" id="4074350at2759"/>
<feature type="domain" description="Peptidase A1" evidence="7">
    <location>
        <begin position="1"/>
        <end position="158"/>
    </location>
</feature>
<evidence type="ECO:0000256" key="5">
    <source>
        <dbReference type="SAM" id="MobiDB-lite"/>
    </source>
</evidence>
<dbReference type="PANTHER" id="PTHR15549">
    <property type="entry name" value="PAIRED IMMUNOGLOBULIN-LIKE TYPE 2 RECEPTOR"/>
    <property type="match status" value="1"/>
</dbReference>
<dbReference type="EMBL" id="JAPQKH010000003">
    <property type="protein sequence ID" value="KAJ5106339.1"/>
    <property type="molecule type" value="Genomic_DNA"/>
</dbReference>
<dbReference type="AlphaFoldDB" id="A0A9W9FU16"/>
<name>A0A9W9FU16_9EURO</name>
<keyword evidence="2 6" id="KW-0812">Transmembrane</keyword>
<dbReference type="Gene3D" id="2.40.70.10">
    <property type="entry name" value="Acid Proteases"/>
    <property type="match status" value="1"/>
</dbReference>
<dbReference type="SUPFAM" id="SSF50630">
    <property type="entry name" value="Acid proteases"/>
    <property type="match status" value="1"/>
</dbReference>
<protein>
    <recommendedName>
        <fullName evidence="7">Peptidase A1 domain-containing protein</fullName>
    </recommendedName>
</protein>
<evidence type="ECO:0000256" key="6">
    <source>
        <dbReference type="SAM" id="Phobius"/>
    </source>
</evidence>
<feature type="compositionally biased region" description="Low complexity" evidence="5">
    <location>
        <begin position="174"/>
        <end position="199"/>
    </location>
</feature>
<evidence type="ECO:0000256" key="3">
    <source>
        <dbReference type="ARBA" id="ARBA00022989"/>
    </source>
</evidence>
<feature type="region of interest" description="Disordered" evidence="5">
    <location>
        <begin position="173"/>
        <end position="199"/>
    </location>
</feature>
<comment type="caution">
    <text evidence="8">The sequence shown here is derived from an EMBL/GenBank/DDBJ whole genome shotgun (WGS) entry which is preliminary data.</text>
</comment>